<dbReference type="AlphaFoldDB" id="A0A931CV79"/>
<dbReference type="InterPro" id="IPR024020">
    <property type="entry name" value="Anit_sigma_mycothiol_RsrA"/>
</dbReference>
<reference evidence="4 5" key="1">
    <citation type="submission" date="2020-11" db="EMBL/GenBank/DDBJ databases">
        <title>Arthrobacter antarcticus sp. nov., isolated from Antarctic Soil.</title>
        <authorList>
            <person name="Li J."/>
        </authorList>
    </citation>
    <scope>NUCLEOTIDE SEQUENCE [LARGE SCALE GENOMIC DNA]</scope>
    <source>
        <strain evidence="4 5">Z1-20</strain>
    </source>
</reference>
<proteinExistence type="predicted"/>
<dbReference type="InterPro" id="IPR041916">
    <property type="entry name" value="Anti_sigma_zinc_sf"/>
</dbReference>
<dbReference type="NCBIfam" id="TIGR03988">
    <property type="entry name" value="antisig_RsrA"/>
    <property type="match status" value="1"/>
</dbReference>
<keyword evidence="1" id="KW-0805">Transcription regulation</keyword>
<gene>
    <name evidence="4" type="ORF">IV500_19580</name>
</gene>
<dbReference type="Pfam" id="PF13490">
    <property type="entry name" value="zf-HC2"/>
    <property type="match status" value="1"/>
</dbReference>
<organism evidence="4 5">
    <name type="scientific">Arthrobacter terrae</name>
    <dbReference type="NCBI Taxonomy" id="2935737"/>
    <lineage>
        <taxon>Bacteria</taxon>
        <taxon>Bacillati</taxon>
        <taxon>Actinomycetota</taxon>
        <taxon>Actinomycetes</taxon>
        <taxon>Micrococcales</taxon>
        <taxon>Micrococcaceae</taxon>
        <taxon>Arthrobacter</taxon>
    </lineage>
</organism>
<accession>A0A931CV79</accession>
<dbReference type="Proteomes" id="UP000655366">
    <property type="component" value="Unassembled WGS sequence"/>
</dbReference>
<name>A0A931CV79_9MICC</name>
<evidence type="ECO:0000313" key="4">
    <source>
        <dbReference type="EMBL" id="MBG0741564.1"/>
    </source>
</evidence>
<evidence type="ECO:0000256" key="1">
    <source>
        <dbReference type="ARBA" id="ARBA00023015"/>
    </source>
</evidence>
<evidence type="ECO:0000259" key="3">
    <source>
        <dbReference type="Pfam" id="PF13490"/>
    </source>
</evidence>
<dbReference type="RefSeq" id="WP_196398499.1">
    <property type="nucleotide sequence ID" value="NZ_JADNYM010000033.1"/>
</dbReference>
<comment type="caution">
    <text evidence="4">The sequence shown here is derived from an EMBL/GenBank/DDBJ whole genome shotgun (WGS) entry which is preliminary data.</text>
</comment>
<evidence type="ECO:0000256" key="2">
    <source>
        <dbReference type="ARBA" id="ARBA00023163"/>
    </source>
</evidence>
<sequence>MSDCRSLGDCDDSRMVRIYEYLDGALSCDDLAEIKEHLDSCPDCAQEYDLECVIRSVVRRSCKEAAPENLKAAILERIHSGRAAQV</sequence>
<keyword evidence="2" id="KW-0804">Transcription</keyword>
<dbReference type="InterPro" id="IPR027383">
    <property type="entry name" value="Znf_put"/>
</dbReference>
<feature type="domain" description="Putative zinc-finger" evidence="3">
    <location>
        <begin position="17"/>
        <end position="45"/>
    </location>
</feature>
<protein>
    <submittedName>
        <fullName evidence="4">Mycothiol system anti-sigma-R factor</fullName>
    </submittedName>
</protein>
<evidence type="ECO:0000313" key="5">
    <source>
        <dbReference type="Proteomes" id="UP000655366"/>
    </source>
</evidence>
<dbReference type="EMBL" id="JADNYM010000033">
    <property type="protein sequence ID" value="MBG0741564.1"/>
    <property type="molecule type" value="Genomic_DNA"/>
</dbReference>
<dbReference type="Gene3D" id="1.10.10.1320">
    <property type="entry name" value="Anti-sigma factor, zinc-finger domain"/>
    <property type="match status" value="1"/>
</dbReference>
<keyword evidence="5" id="KW-1185">Reference proteome</keyword>